<comment type="caution">
    <text evidence="1">The sequence shown here is derived from an EMBL/GenBank/DDBJ whole genome shotgun (WGS) entry which is preliminary data.</text>
</comment>
<dbReference type="PROSITE" id="PS51257">
    <property type="entry name" value="PROKAR_LIPOPROTEIN"/>
    <property type="match status" value="1"/>
</dbReference>
<gene>
    <name evidence="1" type="ORF">E3V97_06920</name>
</gene>
<evidence type="ECO:0000313" key="1">
    <source>
        <dbReference type="EMBL" id="TFB33772.1"/>
    </source>
</evidence>
<evidence type="ECO:0000313" key="2">
    <source>
        <dbReference type="Proteomes" id="UP000297429"/>
    </source>
</evidence>
<protein>
    <recommendedName>
        <fullName evidence="3">Lipoprotein</fullName>
    </recommendedName>
</protein>
<name>A0ABY2HUZ8_9SPHI</name>
<dbReference type="Proteomes" id="UP000297429">
    <property type="component" value="Unassembled WGS sequence"/>
</dbReference>
<accession>A0ABY2HUZ8</accession>
<proteinExistence type="predicted"/>
<organism evidence="1 2">
    <name type="scientific">Pedobacter alluvionis</name>
    <dbReference type="NCBI Taxonomy" id="475253"/>
    <lineage>
        <taxon>Bacteria</taxon>
        <taxon>Pseudomonadati</taxon>
        <taxon>Bacteroidota</taxon>
        <taxon>Sphingobacteriia</taxon>
        <taxon>Sphingobacteriales</taxon>
        <taxon>Sphingobacteriaceae</taxon>
        <taxon>Pedobacter</taxon>
    </lineage>
</organism>
<dbReference type="EMBL" id="SOPX01000001">
    <property type="protein sequence ID" value="TFB33772.1"/>
    <property type="molecule type" value="Genomic_DNA"/>
</dbReference>
<evidence type="ECO:0008006" key="3">
    <source>
        <dbReference type="Google" id="ProtNLM"/>
    </source>
</evidence>
<reference evidence="1 2" key="1">
    <citation type="submission" date="2019-03" db="EMBL/GenBank/DDBJ databases">
        <authorList>
            <person name="He R.-H."/>
        </authorList>
    </citation>
    <scope>NUCLEOTIDE SEQUENCE [LARGE SCALE GENOMIC DNA]</scope>
    <source>
        <strain evidence="1 2">DSM 19624</strain>
    </source>
</reference>
<sequence>MLNGLLKIKYYLLIFSLVLIACNTRIEQGFEIIPPGLNSTENLIKGIRPDKDYQYWACIRQDFSGKIHPETEIITGHGNISYFMNIKFDQPNSGFLFKMWEGYFYIAYIENDSVKLVTNKTQLIRFIGKIDNLEEALLLAELDNLEVDYTRDIGGSYKKTKKGFEFYLTKFYKCPVKTEPYRVSIDIAGDIKAKSLGFYYNIDNNICLD</sequence>
<dbReference type="RefSeq" id="WP_121283803.1">
    <property type="nucleotide sequence ID" value="NZ_RCCK01000011.1"/>
</dbReference>
<keyword evidence="2" id="KW-1185">Reference proteome</keyword>